<dbReference type="SUPFAM" id="SSF56112">
    <property type="entry name" value="Protein kinase-like (PK-like)"/>
    <property type="match status" value="1"/>
</dbReference>
<dbReference type="RefSeq" id="WP_379915981.1">
    <property type="nucleotide sequence ID" value="NZ_JBHUDD010000059.1"/>
</dbReference>
<dbReference type="Pfam" id="PF01636">
    <property type="entry name" value="APH"/>
    <property type="match status" value="1"/>
</dbReference>
<name>A0ABW4EIA9_9RHOB</name>
<keyword evidence="3" id="KW-1185">Reference proteome</keyword>
<evidence type="ECO:0000313" key="3">
    <source>
        <dbReference type="Proteomes" id="UP001597186"/>
    </source>
</evidence>
<dbReference type="EMBL" id="JBHUDD010000059">
    <property type="protein sequence ID" value="MFD1510122.1"/>
    <property type="molecule type" value="Genomic_DNA"/>
</dbReference>
<dbReference type="Gene3D" id="3.90.1200.10">
    <property type="match status" value="1"/>
</dbReference>
<accession>A0ABW4EIA9</accession>
<dbReference type="Proteomes" id="UP001597186">
    <property type="component" value="Unassembled WGS sequence"/>
</dbReference>
<comment type="caution">
    <text evidence="2">The sequence shown here is derived from an EMBL/GenBank/DDBJ whole genome shotgun (WGS) entry which is preliminary data.</text>
</comment>
<dbReference type="InterPro" id="IPR011009">
    <property type="entry name" value="Kinase-like_dom_sf"/>
</dbReference>
<proteinExistence type="predicted"/>
<evidence type="ECO:0000313" key="2">
    <source>
        <dbReference type="EMBL" id="MFD1510122.1"/>
    </source>
</evidence>
<dbReference type="GO" id="GO:0016740">
    <property type="term" value="F:transferase activity"/>
    <property type="evidence" value="ECO:0007669"/>
    <property type="project" value="UniProtKB-KW"/>
</dbReference>
<dbReference type="EC" id="2.7.1.-" evidence="2"/>
<reference evidence="3" key="1">
    <citation type="journal article" date="2019" name="Int. J. Syst. Evol. Microbiol.">
        <title>The Global Catalogue of Microorganisms (GCM) 10K type strain sequencing project: providing services to taxonomists for standard genome sequencing and annotation.</title>
        <authorList>
            <consortium name="The Broad Institute Genomics Platform"/>
            <consortium name="The Broad Institute Genome Sequencing Center for Infectious Disease"/>
            <person name="Wu L."/>
            <person name="Ma J."/>
        </authorList>
    </citation>
    <scope>NUCLEOTIDE SEQUENCE [LARGE SCALE GENOMIC DNA]</scope>
    <source>
        <strain evidence="3">CGMCC 1.12477</strain>
    </source>
</reference>
<protein>
    <submittedName>
        <fullName evidence="2">Aminoglycoside phosphotransferase family protein</fullName>
        <ecNumber evidence="2">2.7.1.-</ecNumber>
    </submittedName>
</protein>
<evidence type="ECO:0000259" key="1">
    <source>
        <dbReference type="Pfam" id="PF01636"/>
    </source>
</evidence>
<keyword evidence="2" id="KW-0808">Transferase</keyword>
<gene>
    <name evidence="2" type="ORF">ACFTOW_11995</name>
</gene>
<dbReference type="InterPro" id="IPR002575">
    <property type="entry name" value="Aminoglycoside_PTrfase"/>
</dbReference>
<organism evidence="2 3">
    <name type="scientific">Lacimonas salitolerans</name>
    <dbReference type="NCBI Taxonomy" id="1323750"/>
    <lineage>
        <taxon>Bacteria</taxon>
        <taxon>Pseudomonadati</taxon>
        <taxon>Pseudomonadota</taxon>
        <taxon>Alphaproteobacteria</taxon>
        <taxon>Rhodobacterales</taxon>
        <taxon>Paracoccaceae</taxon>
        <taxon>Lacimonas</taxon>
    </lineage>
</organism>
<sequence>MADDPALRGWVTQNAAWHPLPGGRTNDLWRVVTSDCALVVKLYRPAQASPLFPNDPVAEAAALRHLHGRGLAPAFVALVDTQYGTCLIYRHVTGAPGAVAPADLGRVLARLHRTTPPAGLRRIPAGSAAILAQGDRMLAACTGAGDLLQLRPAIDLPAADPVFLHGDPVPANVIATADGPVLIDWQCPAIGDPLEDLGLALSPAMHHLYGMGPLTAAARDALLAGYANPAVAHRYRAMAPALHWRMAAYCHWRLQHRGHTGQDETALRLEVEALKAAAQSSR</sequence>
<feature type="domain" description="Aminoglycoside phosphotransferase" evidence="1">
    <location>
        <begin position="18"/>
        <end position="231"/>
    </location>
</feature>